<dbReference type="GO" id="GO:0016853">
    <property type="term" value="F:isomerase activity"/>
    <property type="evidence" value="ECO:0007669"/>
    <property type="project" value="UniProtKB-KW"/>
</dbReference>
<organism evidence="5 6">
    <name type="scientific">Paenibacillus aceris</name>
    <dbReference type="NCBI Taxonomy" id="869555"/>
    <lineage>
        <taxon>Bacteria</taxon>
        <taxon>Bacillati</taxon>
        <taxon>Bacillota</taxon>
        <taxon>Bacilli</taxon>
        <taxon>Bacillales</taxon>
        <taxon>Paenibacillaceae</taxon>
        <taxon>Paenibacillus</taxon>
    </lineage>
</organism>
<dbReference type="InterPro" id="IPR004370">
    <property type="entry name" value="4-OT-like_dom"/>
</dbReference>
<name>A0ABS4I390_9BACL</name>
<evidence type="ECO:0000313" key="6">
    <source>
        <dbReference type="Proteomes" id="UP001519344"/>
    </source>
</evidence>
<dbReference type="PANTHER" id="PTHR35530">
    <property type="entry name" value="TAUTOMERASE-RELATED"/>
    <property type="match status" value="1"/>
</dbReference>
<dbReference type="Pfam" id="PF01361">
    <property type="entry name" value="Tautomerase"/>
    <property type="match status" value="1"/>
</dbReference>
<dbReference type="SUPFAM" id="SSF55331">
    <property type="entry name" value="Tautomerase/MIF"/>
    <property type="match status" value="1"/>
</dbReference>
<dbReference type="NCBIfam" id="TIGR00013">
    <property type="entry name" value="taut"/>
    <property type="match status" value="1"/>
</dbReference>
<evidence type="ECO:0000259" key="4">
    <source>
        <dbReference type="Pfam" id="PF01361"/>
    </source>
</evidence>
<dbReference type="EMBL" id="JAGGKV010000011">
    <property type="protein sequence ID" value="MBP1965006.1"/>
    <property type="molecule type" value="Genomic_DNA"/>
</dbReference>
<sequence length="63" mass="7233">MPIIEMKILEGRDQEVKDELIERVTQTVSETLQVSPESIRVLLYDIPLTHWGIAGKTVEKIRS</sequence>
<dbReference type="InterPro" id="IPR014347">
    <property type="entry name" value="Tautomerase/MIF_sf"/>
</dbReference>
<evidence type="ECO:0000256" key="3">
    <source>
        <dbReference type="RuleBase" id="RU362032"/>
    </source>
</evidence>
<accession>A0ABS4I390</accession>
<evidence type="ECO:0000256" key="2">
    <source>
        <dbReference type="ARBA" id="ARBA00023235"/>
    </source>
</evidence>
<dbReference type="EC" id="5.3.2.-" evidence="3"/>
<evidence type="ECO:0000313" key="5">
    <source>
        <dbReference type="EMBL" id="MBP1965006.1"/>
    </source>
</evidence>
<keyword evidence="6" id="KW-1185">Reference proteome</keyword>
<keyword evidence="2 3" id="KW-0413">Isomerase</keyword>
<dbReference type="RefSeq" id="WP_167057401.1">
    <property type="nucleotide sequence ID" value="NZ_JAAOZR010000015.1"/>
</dbReference>
<evidence type="ECO:0000256" key="1">
    <source>
        <dbReference type="ARBA" id="ARBA00006723"/>
    </source>
</evidence>
<comment type="similarity">
    <text evidence="1 3">Belongs to the 4-oxalocrotonate tautomerase family.</text>
</comment>
<feature type="domain" description="4-oxalocrotonate tautomerase-like" evidence="4">
    <location>
        <begin position="2"/>
        <end position="60"/>
    </location>
</feature>
<protein>
    <recommendedName>
        <fullName evidence="3">Tautomerase</fullName>
        <ecNumber evidence="3">5.3.2.-</ecNumber>
    </recommendedName>
</protein>
<reference evidence="5 6" key="1">
    <citation type="submission" date="2021-03" db="EMBL/GenBank/DDBJ databases">
        <title>Genomic Encyclopedia of Type Strains, Phase IV (KMG-IV): sequencing the most valuable type-strain genomes for metagenomic binning, comparative biology and taxonomic classification.</title>
        <authorList>
            <person name="Goeker M."/>
        </authorList>
    </citation>
    <scope>NUCLEOTIDE SEQUENCE [LARGE SCALE GENOMIC DNA]</scope>
    <source>
        <strain evidence="5 6">DSM 24950</strain>
    </source>
</reference>
<dbReference type="Proteomes" id="UP001519344">
    <property type="component" value="Unassembled WGS sequence"/>
</dbReference>
<dbReference type="PANTHER" id="PTHR35530:SF1">
    <property type="entry name" value="2-HYDROXYMUCONATE TAUTOMERASE"/>
    <property type="match status" value="1"/>
</dbReference>
<comment type="caution">
    <text evidence="5">The sequence shown here is derived from an EMBL/GenBank/DDBJ whole genome shotgun (WGS) entry which is preliminary data.</text>
</comment>
<gene>
    <name evidence="5" type="ORF">J2Z65_004239</name>
</gene>
<proteinExistence type="inferred from homology"/>
<dbReference type="Gene3D" id="3.30.429.10">
    <property type="entry name" value="Macrophage Migration Inhibitory Factor"/>
    <property type="match status" value="1"/>
</dbReference>
<dbReference type="InterPro" id="IPR018191">
    <property type="entry name" value="4-OT"/>
</dbReference>